<evidence type="ECO:0000313" key="2">
    <source>
        <dbReference type="EMBL" id="KOX72857.1"/>
    </source>
</evidence>
<dbReference type="Proteomes" id="UP000053105">
    <property type="component" value="Unassembled WGS sequence"/>
</dbReference>
<evidence type="ECO:0000313" key="3">
    <source>
        <dbReference type="Proteomes" id="UP000053105"/>
    </source>
</evidence>
<feature type="compositionally biased region" description="Polar residues" evidence="1">
    <location>
        <begin position="1"/>
        <end position="13"/>
    </location>
</feature>
<sequence>MENASYSCSNLSSPKRKRKRSTTPDSLYVCSLTSAKTVASLDRCTTCTRRSVTHSADIVNLRRYERGVGRRRVRRWADLRLRLKSVRLPNQLRTRNWENLSSSIDASTLRKEFWSELKCENFPSTPQTIKKISCLEINVNAINDETTYAYIDEDSNVLDHGNIKESTDSNLTADTDATSEPIADIVESVNFVKGLGFLGTNTINELAAEMGAAILLLLQNSRRVCFRQDFRKSPLIFTITDYGFELTMPRACFESLTGILTFCRKSSRYTRIDVVELIIRTAENHTVLARESSSVEGLDYLLARLDLIVN</sequence>
<proteinExistence type="predicted"/>
<keyword evidence="3" id="KW-1185">Reference proteome</keyword>
<organism evidence="2 3">
    <name type="scientific">Melipona quadrifasciata</name>
    <dbReference type="NCBI Taxonomy" id="166423"/>
    <lineage>
        <taxon>Eukaryota</taxon>
        <taxon>Metazoa</taxon>
        <taxon>Ecdysozoa</taxon>
        <taxon>Arthropoda</taxon>
        <taxon>Hexapoda</taxon>
        <taxon>Insecta</taxon>
        <taxon>Pterygota</taxon>
        <taxon>Neoptera</taxon>
        <taxon>Endopterygota</taxon>
        <taxon>Hymenoptera</taxon>
        <taxon>Apocrita</taxon>
        <taxon>Aculeata</taxon>
        <taxon>Apoidea</taxon>
        <taxon>Anthophila</taxon>
        <taxon>Apidae</taxon>
        <taxon>Melipona</taxon>
    </lineage>
</organism>
<protein>
    <submittedName>
        <fullName evidence="2">Uncharacterized protein</fullName>
    </submittedName>
</protein>
<gene>
    <name evidence="2" type="ORF">WN51_00797</name>
</gene>
<dbReference type="AlphaFoldDB" id="A0A0M8ZXD7"/>
<accession>A0A0M8ZXD7</accession>
<evidence type="ECO:0000256" key="1">
    <source>
        <dbReference type="SAM" id="MobiDB-lite"/>
    </source>
</evidence>
<reference evidence="2 3" key="1">
    <citation type="submission" date="2015-07" db="EMBL/GenBank/DDBJ databases">
        <title>The genome of Melipona quadrifasciata.</title>
        <authorList>
            <person name="Pan H."/>
            <person name="Kapheim K."/>
        </authorList>
    </citation>
    <scope>NUCLEOTIDE SEQUENCE [LARGE SCALE GENOMIC DNA]</scope>
    <source>
        <strain evidence="2">0111107301</strain>
        <tissue evidence="2">Whole body</tissue>
    </source>
</reference>
<name>A0A0M8ZXD7_9HYME</name>
<dbReference type="EMBL" id="KQ435812">
    <property type="protein sequence ID" value="KOX72857.1"/>
    <property type="molecule type" value="Genomic_DNA"/>
</dbReference>
<feature type="region of interest" description="Disordered" evidence="1">
    <location>
        <begin position="1"/>
        <end position="21"/>
    </location>
</feature>